<keyword evidence="2" id="KW-0732">Signal</keyword>
<keyword evidence="1" id="KW-0812">Transmembrane</keyword>
<keyword evidence="4" id="KW-1185">Reference proteome</keyword>
<evidence type="ECO:0008006" key="5">
    <source>
        <dbReference type="Google" id="ProtNLM"/>
    </source>
</evidence>
<feature type="transmembrane region" description="Helical" evidence="1">
    <location>
        <begin position="48"/>
        <end position="69"/>
    </location>
</feature>
<keyword evidence="1" id="KW-0472">Membrane</keyword>
<protein>
    <recommendedName>
        <fullName evidence="5">Transmembrane protein</fullName>
    </recommendedName>
</protein>
<keyword evidence="1" id="KW-1133">Transmembrane helix</keyword>
<organism evidence="3 4">
    <name type="scientific">Saponaria officinalis</name>
    <name type="common">Common soapwort</name>
    <name type="synonym">Lychnis saponaria</name>
    <dbReference type="NCBI Taxonomy" id="3572"/>
    <lineage>
        <taxon>Eukaryota</taxon>
        <taxon>Viridiplantae</taxon>
        <taxon>Streptophyta</taxon>
        <taxon>Embryophyta</taxon>
        <taxon>Tracheophyta</taxon>
        <taxon>Spermatophyta</taxon>
        <taxon>Magnoliopsida</taxon>
        <taxon>eudicotyledons</taxon>
        <taxon>Gunneridae</taxon>
        <taxon>Pentapetalae</taxon>
        <taxon>Caryophyllales</taxon>
        <taxon>Caryophyllaceae</taxon>
        <taxon>Caryophylleae</taxon>
        <taxon>Saponaria</taxon>
    </lineage>
</organism>
<feature type="chain" id="PRO_5043340385" description="Transmembrane protein" evidence="2">
    <location>
        <begin position="25"/>
        <end position="71"/>
    </location>
</feature>
<evidence type="ECO:0000313" key="4">
    <source>
        <dbReference type="Proteomes" id="UP001443914"/>
    </source>
</evidence>
<name>A0AAW1MZA6_SAPOF</name>
<dbReference type="Proteomes" id="UP001443914">
    <property type="component" value="Unassembled WGS sequence"/>
</dbReference>
<dbReference type="EMBL" id="JBDFQZ010000002">
    <property type="protein sequence ID" value="KAK9751104.1"/>
    <property type="molecule type" value="Genomic_DNA"/>
</dbReference>
<evidence type="ECO:0000313" key="3">
    <source>
        <dbReference type="EMBL" id="KAK9751104.1"/>
    </source>
</evidence>
<gene>
    <name evidence="3" type="ORF">RND81_02G242300</name>
</gene>
<dbReference type="AlphaFoldDB" id="A0AAW1MZA6"/>
<comment type="caution">
    <text evidence="3">The sequence shown here is derived from an EMBL/GenBank/DDBJ whole genome shotgun (WGS) entry which is preliminary data.</text>
</comment>
<feature type="signal peptide" evidence="2">
    <location>
        <begin position="1"/>
        <end position="24"/>
    </location>
</feature>
<accession>A0AAW1MZA6</accession>
<evidence type="ECO:0000256" key="2">
    <source>
        <dbReference type="SAM" id="SignalP"/>
    </source>
</evidence>
<proteinExistence type="predicted"/>
<reference evidence="3" key="1">
    <citation type="submission" date="2024-03" db="EMBL/GenBank/DDBJ databases">
        <title>WGS assembly of Saponaria officinalis var. Norfolk2.</title>
        <authorList>
            <person name="Jenkins J."/>
            <person name="Shu S."/>
            <person name="Grimwood J."/>
            <person name="Barry K."/>
            <person name="Goodstein D."/>
            <person name="Schmutz J."/>
            <person name="Leebens-Mack J."/>
            <person name="Osbourn A."/>
        </authorList>
    </citation>
    <scope>NUCLEOTIDE SEQUENCE [LARGE SCALE GENOMIC DNA]</scope>
    <source>
        <strain evidence="3">JIC</strain>
    </source>
</reference>
<sequence>MANSQMKSYVVVACLIMMVVLVSAHNGVDHSKEHHSPTPSPLPKDNAAGSLSTVPALIIGIAAFAFSLARV</sequence>
<evidence type="ECO:0000256" key="1">
    <source>
        <dbReference type="SAM" id="Phobius"/>
    </source>
</evidence>